<dbReference type="InterPro" id="IPR027417">
    <property type="entry name" value="P-loop_NTPase"/>
</dbReference>
<evidence type="ECO:0000313" key="4">
    <source>
        <dbReference type="EMBL" id="CAF4021556.1"/>
    </source>
</evidence>
<evidence type="ECO:0000256" key="1">
    <source>
        <dbReference type="SAM" id="MobiDB-lite"/>
    </source>
</evidence>
<dbReference type="EMBL" id="CAJNOO010001265">
    <property type="protein sequence ID" value="CAF1124533.1"/>
    <property type="molecule type" value="Genomic_DNA"/>
</dbReference>
<evidence type="ECO:0008006" key="7">
    <source>
        <dbReference type="Google" id="ProtNLM"/>
    </source>
</evidence>
<accession>A0A819Q5V1</accession>
<name>A0A819Q5V1_9BILA</name>
<dbReference type="Gene3D" id="3.40.50.300">
    <property type="entry name" value="P-loop containing nucleotide triphosphate hydrolases"/>
    <property type="match status" value="1"/>
</dbReference>
<feature type="compositionally biased region" description="Pro residues" evidence="1">
    <location>
        <begin position="41"/>
        <end position="52"/>
    </location>
</feature>
<dbReference type="EMBL" id="CAJOBE010011606">
    <property type="protein sequence ID" value="CAF4134589.1"/>
    <property type="molecule type" value="Genomic_DNA"/>
</dbReference>
<evidence type="ECO:0000313" key="6">
    <source>
        <dbReference type="Proteomes" id="UP000663823"/>
    </source>
</evidence>
<comment type="caution">
    <text evidence="4">The sequence shown here is derived from an EMBL/GenBank/DDBJ whole genome shotgun (WGS) entry which is preliminary data.</text>
</comment>
<dbReference type="EMBL" id="CAJOAX010007922">
    <property type="protein sequence ID" value="CAF4021556.1"/>
    <property type="molecule type" value="Genomic_DNA"/>
</dbReference>
<evidence type="ECO:0000313" key="2">
    <source>
        <dbReference type="EMBL" id="CAF1124533.1"/>
    </source>
</evidence>
<dbReference type="Proteomes" id="UP000663823">
    <property type="component" value="Unassembled WGS sequence"/>
</dbReference>
<dbReference type="OrthoDB" id="10058753at2759"/>
<dbReference type="Proteomes" id="UP000663889">
    <property type="component" value="Unassembled WGS sequence"/>
</dbReference>
<evidence type="ECO:0000313" key="3">
    <source>
        <dbReference type="EMBL" id="CAF1200614.1"/>
    </source>
</evidence>
<dbReference type="Proteomes" id="UP000663882">
    <property type="component" value="Unassembled WGS sequence"/>
</dbReference>
<proteinExistence type="predicted"/>
<organism evidence="4 6">
    <name type="scientific">Rotaria sordida</name>
    <dbReference type="NCBI Taxonomy" id="392033"/>
    <lineage>
        <taxon>Eukaryota</taxon>
        <taxon>Metazoa</taxon>
        <taxon>Spiralia</taxon>
        <taxon>Gnathifera</taxon>
        <taxon>Rotifera</taxon>
        <taxon>Eurotatoria</taxon>
        <taxon>Bdelloidea</taxon>
        <taxon>Philodinida</taxon>
        <taxon>Philodinidae</taxon>
        <taxon>Rotaria</taxon>
    </lineage>
</organism>
<dbReference type="Proteomes" id="UP000663874">
    <property type="component" value="Unassembled WGS sequence"/>
</dbReference>
<dbReference type="SUPFAM" id="SSF52540">
    <property type="entry name" value="P-loop containing nucleoside triphosphate hydrolases"/>
    <property type="match status" value="1"/>
</dbReference>
<dbReference type="AlphaFoldDB" id="A0A819Q5V1"/>
<protein>
    <recommendedName>
        <fullName evidence="7">Replication-associated protein</fullName>
    </recommendedName>
</protein>
<evidence type="ECO:0000313" key="5">
    <source>
        <dbReference type="EMBL" id="CAF4134589.1"/>
    </source>
</evidence>
<reference evidence="4" key="1">
    <citation type="submission" date="2021-02" db="EMBL/GenBank/DDBJ databases">
        <authorList>
            <person name="Nowell W R."/>
        </authorList>
    </citation>
    <scope>NUCLEOTIDE SEQUENCE</scope>
</reference>
<sequence length="439" mass="50027">MDIDSSSISQIDVQNDNPNIVEQSTCSFINYAVATTAPQYNQPPPPPPPQPPSSGCVRPIINQKSVVETHHHSFNPYRHKDKNTIARENHFDLKDGDYVEFGSFNCTNTCSDQYRSPTSTNSSINNNHSIVPPQLPRKKRMTVRAQADERRKQKDLIADKALTIAEKNVSKAMKYVRKKLPNEFMQRSENCLKSFNYVHKEAQEKQQNIQIKEYIWDLSFPNCTKQLYDTVTDWITNHFRNPHRPKCLILIGPTGVGKTSFALSLPGKVCYFKGRWSLSNWCSNARYLVFDDIPWDDYEKLNFPNKKDLLTANGRVSVTDKYQPSVTIDVTMPSIVLLNPGDEGSLTSEPVTRKQQHDAEYWARRAVVYQMGSDEYFYQVSSASSTMDITGGGQTRPLLGHANEFQIAQQQWLEANQRRRAAAVVVVDDDTDQSDTETF</sequence>
<gene>
    <name evidence="5" type="ORF">FNK824_LOCUS32907</name>
    <name evidence="4" type="ORF">OTI717_LOCUS30127</name>
    <name evidence="2" type="ORF">RFH988_LOCUS20535</name>
    <name evidence="3" type="ORF">SEV965_LOCUS21121</name>
</gene>
<feature type="region of interest" description="Disordered" evidence="1">
    <location>
        <begin position="37"/>
        <end position="56"/>
    </location>
</feature>
<feature type="compositionally biased region" description="Low complexity" evidence="1">
    <location>
        <begin position="118"/>
        <end position="130"/>
    </location>
</feature>
<dbReference type="EMBL" id="CAJNOU010001414">
    <property type="protein sequence ID" value="CAF1200614.1"/>
    <property type="molecule type" value="Genomic_DNA"/>
</dbReference>
<feature type="region of interest" description="Disordered" evidence="1">
    <location>
        <begin position="116"/>
        <end position="139"/>
    </location>
</feature>